<keyword evidence="3" id="KW-1185">Reference proteome</keyword>
<sequence>MMLVTGYRSTTFMLAVMAGCSIFAPAAAVSSFLAPLSTSPSTRLLLQVLGVCLLPTIASAFSLKDAAENSRLASNTYKRLNLGLLAAGLTVLLNKRTAEAIWLATKVDIPSGFFYATSVFTLMSILTMFCFTEAEEATLAQTPTVLFKGAMDFVLGLFTRTTAVGVIYSMLAVITLASAAFLLVSPIPSMQLFLSGPLDPAIVLDTFLIRCTGAAMFPFGAAMYCLQDAANRDRLKASTFRVLNLSLAGYGYFIAAVYSMAIAGGAGTIVLAVDAATSVLIGTFGLYCYLTFKKE</sequence>
<feature type="transmembrane region" description="Helical" evidence="1">
    <location>
        <begin position="166"/>
        <end position="187"/>
    </location>
</feature>
<organism evidence="2 3">
    <name type="scientific">Cymbomonas tetramitiformis</name>
    <dbReference type="NCBI Taxonomy" id="36881"/>
    <lineage>
        <taxon>Eukaryota</taxon>
        <taxon>Viridiplantae</taxon>
        <taxon>Chlorophyta</taxon>
        <taxon>Pyramimonadophyceae</taxon>
        <taxon>Pyramimonadales</taxon>
        <taxon>Pyramimonadaceae</taxon>
        <taxon>Cymbomonas</taxon>
    </lineage>
</organism>
<feature type="transmembrane region" description="Helical" evidence="1">
    <location>
        <begin position="238"/>
        <end position="263"/>
    </location>
</feature>
<name>A0AAE0GK41_9CHLO</name>
<feature type="transmembrane region" description="Helical" evidence="1">
    <location>
        <begin position="113"/>
        <end position="131"/>
    </location>
</feature>
<feature type="transmembrane region" description="Helical" evidence="1">
    <location>
        <begin position="44"/>
        <end position="64"/>
    </location>
</feature>
<proteinExistence type="predicted"/>
<dbReference type="AlphaFoldDB" id="A0AAE0GK41"/>
<accession>A0AAE0GK41</accession>
<keyword evidence="1" id="KW-1133">Transmembrane helix</keyword>
<feature type="transmembrane region" description="Helical" evidence="1">
    <location>
        <begin position="76"/>
        <end position="93"/>
    </location>
</feature>
<evidence type="ECO:0000256" key="1">
    <source>
        <dbReference type="SAM" id="Phobius"/>
    </source>
</evidence>
<dbReference type="EMBL" id="LGRX02004887">
    <property type="protein sequence ID" value="KAK3279447.1"/>
    <property type="molecule type" value="Genomic_DNA"/>
</dbReference>
<reference evidence="2 3" key="1">
    <citation type="journal article" date="2015" name="Genome Biol. Evol.">
        <title>Comparative Genomics of a Bacterivorous Green Alga Reveals Evolutionary Causalities and Consequences of Phago-Mixotrophic Mode of Nutrition.</title>
        <authorList>
            <person name="Burns J.A."/>
            <person name="Paasch A."/>
            <person name="Narechania A."/>
            <person name="Kim E."/>
        </authorList>
    </citation>
    <scope>NUCLEOTIDE SEQUENCE [LARGE SCALE GENOMIC DNA]</scope>
    <source>
        <strain evidence="2 3">PLY_AMNH</strain>
    </source>
</reference>
<keyword evidence="1" id="KW-0812">Transmembrane</keyword>
<evidence type="ECO:0000313" key="2">
    <source>
        <dbReference type="EMBL" id="KAK3279447.1"/>
    </source>
</evidence>
<protein>
    <submittedName>
        <fullName evidence="2">Uncharacterized protein</fullName>
    </submittedName>
</protein>
<feature type="transmembrane region" description="Helical" evidence="1">
    <location>
        <begin position="207"/>
        <end position="226"/>
    </location>
</feature>
<comment type="caution">
    <text evidence="2">The sequence shown here is derived from an EMBL/GenBank/DDBJ whole genome shotgun (WGS) entry which is preliminary data.</text>
</comment>
<gene>
    <name evidence="2" type="ORF">CYMTET_12671</name>
</gene>
<dbReference type="Proteomes" id="UP001190700">
    <property type="component" value="Unassembled WGS sequence"/>
</dbReference>
<feature type="transmembrane region" description="Helical" evidence="1">
    <location>
        <begin position="269"/>
        <end position="290"/>
    </location>
</feature>
<evidence type="ECO:0000313" key="3">
    <source>
        <dbReference type="Proteomes" id="UP001190700"/>
    </source>
</evidence>
<keyword evidence="1" id="KW-0472">Membrane</keyword>